<dbReference type="InterPro" id="IPR001810">
    <property type="entry name" value="F-box_dom"/>
</dbReference>
<reference evidence="4" key="2">
    <citation type="submission" date="2015-01" db="EMBL/GenBank/DDBJ databases">
        <title>Evolutionary Origins and Diversification of the Mycorrhizal Mutualists.</title>
        <authorList>
            <consortium name="DOE Joint Genome Institute"/>
            <consortium name="Mycorrhizal Genomics Consortium"/>
            <person name="Kohler A."/>
            <person name="Kuo A."/>
            <person name="Nagy L.G."/>
            <person name="Floudas D."/>
            <person name="Copeland A."/>
            <person name="Barry K.W."/>
            <person name="Cichocki N."/>
            <person name="Veneault-Fourrey C."/>
            <person name="LaButti K."/>
            <person name="Lindquist E.A."/>
            <person name="Lipzen A."/>
            <person name="Lundell T."/>
            <person name="Morin E."/>
            <person name="Murat C."/>
            <person name="Riley R."/>
            <person name="Ohm R."/>
            <person name="Sun H."/>
            <person name="Tunlid A."/>
            <person name="Henrissat B."/>
            <person name="Grigoriev I.V."/>
            <person name="Hibbett D.S."/>
            <person name="Martin F."/>
        </authorList>
    </citation>
    <scope>NUCLEOTIDE SEQUENCE [LARGE SCALE GENOMIC DNA]</scope>
    <source>
        <strain evidence="4">UH-Slu-Lm8-n1</strain>
    </source>
</reference>
<feature type="compositionally biased region" description="Acidic residues" evidence="1">
    <location>
        <begin position="653"/>
        <end position="676"/>
    </location>
</feature>
<dbReference type="PROSITE" id="PS50181">
    <property type="entry name" value="FBOX"/>
    <property type="match status" value="1"/>
</dbReference>
<accession>A0A0D0AML7</accession>
<name>A0A0D0AML7_9AGAM</name>
<feature type="compositionally biased region" description="Pro residues" evidence="1">
    <location>
        <begin position="265"/>
        <end position="292"/>
    </location>
</feature>
<feature type="region of interest" description="Disordered" evidence="1">
    <location>
        <begin position="522"/>
        <end position="551"/>
    </location>
</feature>
<evidence type="ECO:0000259" key="2">
    <source>
        <dbReference type="PROSITE" id="PS50181"/>
    </source>
</evidence>
<dbReference type="SUPFAM" id="SSF81383">
    <property type="entry name" value="F-box domain"/>
    <property type="match status" value="1"/>
</dbReference>
<dbReference type="STRING" id="930992.A0A0D0AML7"/>
<dbReference type="EMBL" id="KN835222">
    <property type="protein sequence ID" value="KIK43051.1"/>
    <property type="molecule type" value="Genomic_DNA"/>
</dbReference>
<dbReference type="AlphaFoldDB" id="A0A0D0AML7"/>
<proteinExistence type="predicted"/>
<dbReference type="OrthoDB" id="3202382at2759"/>
<protein>
    <recommendedName>
        <fullName evidence="2">F-box domain-containing protein</fullName>
    </recommendedName>
</protein>
<dbReference type="InParanoid" id="A0A0D0AML7"/>
<evidence type="ECO:0000313" key="4">
    <source>
        <dbReference type="Proteomes" id="UP000054485"/>
    </source>
</evidence>
<dbReference type="InterPro" id="IPR036047">
    <property type="entry name" value="F-box-like_dom_sf"/>
</dbReference>
<feature type="compositionally biased region" description="Acidic residues" evidence="1">
    <location>
        <begin position="710"/>
        <end position="720"/>
    </location>
</feature>
<reference evidence="3 4" key="1">
    <citation type="submission" date="2014-04" db="EMBL/GenBank/DDBJ databases">
        <authorList>
            <consortium name="DOE Joint Genome Institute"/>
            <person name="Kuo A."/>
            <person name="Ruytinx J."/>
            <person name="Rineau F."/>
            <person name="Colpaert J."/>
            <person name="Kohler A."/>
            <person name="Nagy L.G."/>
            <person name="Floudas D."/>
            <person name="Copeland A."/>
            <person name="Barry K.W."/>
            <person name="Cichocki N."/>
            <person name="Veneault-Fourrey C."/>
            <person name="LaButti K."/>
            <person name="Lindquist E.A."/>
            <person name="Lipzen A."/>
            <person name="Lundell T."/>
            <person name="Morin E."/>
            <person name="Murat C."/>
            <person name="Sun H."/>
            <person name="Tunlid A."/>
            <person name="Henrissat B."/>
            <person name="Grigoriev I.V."/>
            <person name="Hibbett D.S."/>
            <person name="Martin F."/>
            <person name="Nordberg H.P."/>
            <person name="Cantor M.N."/>
            <person name="Hua S.X."/>
        </authorList>
    </citation>
    <scope>NUCLEOTIDE SEQUENCE [LARGE SCALE GENOMIC DNA]</scope>
    <source>
        <strain evidence="3 4">UH-Slu-Lm8-n1</strain>
    </source>
</reference>
<dbReference type="Proteomes" id="UP000054485">
    <property type="component" value="Unassembled WGS sequence"/>
</dbReference>
<keyword evidence="4" id="KW-1185">Reference proteome</keyword>
<sequence>MSLQFLPYDLLFNIAQDLDIDDVHNLQATCKSLRLFTLTRPVYRQLAHDLLARSRPLPLHSFQRLSDLSTPALIAAVDRARGFEKAWAIRAPRPARPNPYYGNQWYITISVPSHEEIDWLSPITSSYTLCATKSGRVLCWDVRRDICLAEWDPRSLTCSGGKDEDEDDDDEDKWELWKCRVEFEERTVYFTMARVLKGYHDDRVMEFMLMRLFFPHELDDYDEINQAQLYVQSPILSHLDHYASAIEPQPRQREEDSPIQLTPRVPSPTQDPPPSIPIYDQPPTPTPSPPTSQTPSPQDSSLLHSGSFGPSSATSSAQCSPMAINAMLPPDFAECSDPPQLSGIPSNQANTVGIRGDGGAGEPYQGPVFCHPSLRAMFIRSAPATPSWERYIPLPMNFDQPPPPPPVSTIPIPESARPVFDTLTSFHTTGVIMNVFLLDPPRRLLSAFVWIASSNTIGLYVLLDWAKDDYVFVDTGVGCLISSNWSCILHEDQIVIHSEEADAAYQHFYPLEVLRTYGRPRCTASSATHSPPPRAEESIPQENDGEDIPDSLKSLWNKLPTICARLTPSRSISKKFVFPSVLGTSGAAVDTPPEGDEEEDSEEEDEAGAAAEDQGQAEDNTAPVGEEELTGTAEVSSTVPSTEDEQSVGHEESVDEEEVPDDEEEFEDTHEGDEEMPLTPKRRSERRTRFEDEEAENDSRADGPSGSQGGEDEVSVEDELNAGSSSSSQASPNPDSAPQDDEDASSSQPTTPTTSGPQQLAQDVVGPATPEAFTNPYPFPPWYPESAHFVRQWWPTLPGVPRLSCTVVLLAAHDPETHRTRFVLAQHYFKVPISPEGLPVVGESSTSSSSHSIQADDDDMLHLWYVSTPFEVVCVLEEGDDDEDTGDRPRPLVAVDFGHAVWVEYGASVVPPALNVRARADNNSPGIYDADVIQPNAEPDTQLHAHFAHFENDHPHPHPRRRVPKCLRFVTFPPVHGRRARTEEAVVRTLEIPEELDLDVVETINIDQSQGAVILSVRDGKIFILRYE</sequence>
<feature type="compositionally biased region" description="Low complexity" evidence="1">
    <location>
        <begin position="745"/>
        <end position="759"/>
    </location>
</feature>
<evidence type="ECO:0000256" key="1">
    <source>
        <dbReference type="SAM" id="MobiDB-lite"/>
    </source>
</evidence>
<feature type="domain" description="F-box" evidence="2">
    <location>
        <begin position="1"/>
        <end position="46"/>
    </location>
</feature>
<feature type="compositionally biased region" description="Low complexity" evidence="1">
    <location>
        <begin position="293"/>
        <end position="317"/>
    </location>
</feature>
<gene>
    <name evidence="3" type="ORF">CY34DRAFT_804215</name>
</gene>
<feature type="region of interest" description="Disordered" evidence="1">
    <location>
        <begin position="247"/>
        <end position="317"/>
    </location>
</feature>
<feature type="compositionally biased region" description="Low complexity" evidence="1">
    <location>
        <begin position="608"/>
        <end position="619"/>
    </location>
</feature>
<feature type="region of interest" description="Disordered" evidence="1">
    <location>
        <begin position="583"/>
        <end position="761"/>
    </location>
</feature>
<dbReference type="HOGENOM" id="CLU_005534_0_0_1"/>
<evidence type="ECO:0000313" key="3">
    <source>
        <dbReference type="EMBL" id="KIK43051.1"/>
    </source>
</evidence>
<organism evidence="3 4">
    <name type="scientific">Suillus luteus UH-Slu-Lm8-n1</name>
    <dbReference type="NCBI Taxonomy" id="930992"/>
    <lineage>
        <taxon>Eukaryota</taxon>
        <taxon>Fungi</taxon>
        <taxon>Dikarya</taxon>
        <taxon>Basidiomycota</taxon>
        <taxon>Agaricomycotina</taxon>
        <taxon>Agaricomycetes</taxon>
        <taxon>Agaricomycetidae</taxon>
        <taxon>Boletales</taxon>
        <taxon>Suillineae</taxon>
        <taxon>Suillaceae</taxon>
        <taxon>Suillus</taxon>
    </lineage>
</organism>
<feature type="compositionally biased region" description="Low complexity" evidence="1">
    <location>
        <begin position="722"/>
        <end position="737"/>
    </location>
</feature>
<feature type="compositionally biased region" description="Acidic residues" evidence="1">
    <location>
        <begin position="593"/>
        <end position="607"/>
    </location>
</feature>